<feature type="non-terminal residue" evidence="1">
    <location>
        <position position="1"/>
    </location>
</feature>
<evidence type="ECO:0000313" key="1">
    <source>
        <dbReference type="EMBL" id="MFD0854811.1"/>
    </source>
</evidence>
<gene>
    <name evidence="1" type="ORF">ACFQ07_21405</name>
</gene>
<keyword evidence="2" id="KW-1185">Reference proteome</keyword>
<evidence type="ECO:0000313" key="2">
    <source>
        <dbReference type="Proteomes" id="UP001597083"/>
    </source>
</evidence>
<dbReference type="EMBL" id="JBHTIR010003193">
    <property type="protein sequence ID" value="MFD0854811.1"/>
    <property type="molecule type" value="Genomic_DNA"/>
</dbReference>
<organism evidence="1 2">
    <name type="scientific">Actinomadura adrarensis</name>
    <dbReference type="NCBI Taxonomy" id="1819600"/>
    <lineage>
        <taxon>Bacteria</taxon>
        <taxon>Bacillati</taxon>
        <taxon>Actinomycetota</taxon>
        <taxon>Actinomycetes</taxon>
        <taxon>Streptosporangiales</taxon>
        <taxon>Thermomonosporaceae</taxon>
        <taxon>Actinomadura</taxon>
    </lineage>
</organism>
<dbReference type="Proteomes" id="UP001597083">
    <property type="component" value="Unassembled WGS sequence"/>
</dbReference>
<protein>
    <submittedName>
        <fullName evidence="1">Uncharacterized protein</fullName>
    </submittedName>
</protein>
<name>A0ABW3CJT3_9ACTN</name>
<comment type="caution">
    <text evidence="1">The sequence shown here is derived from an EMBL/GenBank/DDBJ whole genome shotgun (WGS) entry which is preliminary data.</text>
</comment>
<reference evidence="2" key="1">
    <citation type="journal article" date="2019" name="Int. J. Syst. Evol. Microbiol.">
        <title>The Global Catalogue of Microorganisms (GCM) 10K type strain sequencing project: providing services to taxonomists for standard genome sequencing and annotation.</title>
        <authorList>
            <consortium name="The Broad Institute Genomics Platform"/>
            <consortium name="The Broad Institute Genome Sequencing Center for Infectious Disease"/>
            <person name="Wu L."/>
            <person name="Ma J."/>
        </authorList>
    </citation>
    <scope>NUCLEOTIDE SEQUENCE [LARGE SCALE GENOMIC DNA]</scope>
    <source>
        <strain evidence="2">JCM 31696</strain>
    </source>
</reference>
<proteinExistence type="predicted"/>
<accession>A0ABW3CJT3</accession>
<sequence>IVAQGPPPELTARINVDEPTYICAIASGPAHPRTLHHEGVYAHTSPVYIDIDGRQVAHEPDVRWCLEYLDRLETLIREQGNLENGDQLAAHLDVLDRARAVYRGRLPDRAYKLL</sequence>